<dbReference type="PROSITE" id="PS50158">
    <property type="entry name" value="ZF_CCHC"/>
    <property type="match status" value="1"/>
</dbReference>
<sequence length="679" mass="75376">MASSNANSQQIPFTQSPLLLLSNMSNLMSIKLDSINYIVWKLQLTVILDAYSMKDHIDGLVTRPSQFLLDAVGSPTLEINQAFKAWQLRDKALLTLTYSTLTPSILPMVVGLDSAQEFGGNGQSNFVNYNRGRGGRNNHRGRDSSRPQCQICGKLGHLAIDCYQRMNFAYQDKNPPSKLAAMAATNNPSQVEEMWLTDTGATDHITANTNNFTTQASFTMVSDQVVVGNGQNLPINTIDTTPTVSHPLHNPEPHSNPNSITNTNPSLTDHPILDTDPASALTTLAVIPATSESCVLAIAPLAASHIHSLNDNSCKEWPLVKPPTVRHVLSLTVSLNWPLRQLDVRNAFLHGTLQEEVYMAQPPGYVHPQLPYHVCRLHKSLYGLKQAPRAWFESFTGQLLHLGFNASSADSFLFIFQDKQVTTYLLLYVDDIVLTSNTPAYLDQLIKSLSSMFELKDLGPLSYFLGLQVTRTFQGLYLSQTKYAIDLLTKHNMFDTKPAKTPCCPNTRLTLTDGTPLQEPHSYKSLVGALHYLTFTRPDLSFAVHQVCQFMHSPTTTHLTAAKQSEYRALAIAAVELCWLRTLLRDLGVYLPDTPILWCDNVSALAIASNPVFHAPTKHIEVDFHFVREQVLRKDLAVKFVSTTDQLANIFTKSLPTTCFLDLQRNLLVPVCPHVIEGG</sequence>
<name>A0A2N9J3P2_FAGSY</name>
<evidence type="ECO:0000259" key="3">
    <source>
        <dbReference type="PROSITE" id="PS50158"/>
    </source>
</evidence>
<accession>A0A2N9J3P2</accession>
<evidence type="ECO:0000313" key="4">
    <source>
        <dbReference type="EMBL" id="SPD30951.1"/>
    </source>
</evidence>
<dbReference type="GO" id="GO:0008270">
    <property type="term" value="F:zinc ion binding"/>
    <property type="evidence" value="ECO:0007669"/>
    <property type="project" value="UniProtKB-KW"/>
</dbReference>
<dbReference type="PANTHER" id="PTHR11439:SF467">
    <property type="entry name" value="INTEGRASE CATALYTIC DOMAIN-CONTAINING PROTEIN"/>
    <property type="match status" value="1"/>
</dbReference>
<feature type="region of interest" description="Disordered" evidence="2">
    <location>
        <begin position="126"/>
        <end position="146"/>
    </location>
</feature>
<dbReference type="Pfam" id="PF07727">
    <property type="entry name" value="RVT_2"/>
    <property type="match status" value="1"/>
</dbReference>
<proteinExistence type="predicted"/>
<dbReference type="EMBL" id="OIVN01006339">
    <property type="protein sequence ID" value="SPD30951.1"/>
    <property type="molecule type" value="Genomic_DNA"/>
</dbReference>
<evidence type="ECO:0000256" key="2">
    <source>
        <dbReference type="SAM" id="MobiDB-lite"/>
    </source>
</evidence>
<dbReference type="InterPro" id="IPR036875">
    <property type="entry name" value="Znf_CCHC_sf"/>
</dbReference>
<organism evidence="4">
    <name type="scientific">Fagus sylvatica</name>
    <name type="common">Beechnut</name>
    <dbReference type="NCBI Taxonomy" id="28930"/>
    <lineage>
        <taxon>Eukaryota</taxon>
        <taxon>Viridiplantae</taxon>
        <taxon>Streptophyta</taxon>
        <taxon>Embryophyta</taxon>
        <taxon>Tracheophyta</taxon>
        <taxon>Spermatophyta</taxon>
        <taxon>Magnoliopsida</taxon>
        <taxon>eudicotyledons</taxon>
        <taxon>Gunneridae</taxon>
        <taxon>Pentapetalae</taxon>
        <taxon>rosids</taxon>
        <taxon>fabids</taxon>
        <taxon>Fagales</taxon>
        <taxon>Fagaceae</taxon>
        <taxon>Fagus</taxon>
    </lineage>
</organism>
<dbReference type="InterPro" id="IPR001878">
    <property type="entry name" value="Znf_CCHC"/>
</dbReference>
<keyword evidence="1" id="KW-0479">Metal-binding</keyword>
<keyword evidence="1" id="KW-0862">Zinc</keyword>
<dbReference type="SUPFAM" id="SSF56672">
    <property type="entry name" value="DNA/RNA polymerases"/>
    <property type="match status" value="1"/>
</dbReference>
<dbReference type="GO" id="GO:0003676">
    <property type="term" value="F:nucleic acid binding"/>
    <property type="evidence" value="ECO:0007669"/>
    <property type="project" value="InterPro"/>
</dbReference>
<dbReference type="AlphaFoldDB" id="A0A2N9J3P2"/>
<feature type="domain" description="CCHC-type" evidence="3">
    <location>
        <begin position="149"/>
        <end position="162"/>
    </location>
</feature>
<dbReference type="SUPFAM" id="SSF57756">
    <property type="entry name" value="Retrovirus zinc finger-like domains"/>
    <property type="match status" value="1"/>
</dbReference>
<dbReference type="CDD" id="cd09272">
    <property type="entry name" value="RNase_HI_RT_Ty1"/>
    <property type="match status" value="1"/>
</dbReference>
<keyword evidence="1" id="KW-0863">Zinc-finger</keyword>
<dbReference type="InterPro" id="IPR043502">
    <property type="entry name" value="DNA/RNA_pol_sf"/>
</dbReference>
<protein>
    <recommendedName>
        <fullName evidence="3">CCHC-type domain-containing protein</fullName>
    </recommendedName>
</protein>
<dbReference type="PANTHER" id="PTHR11439">
    <property type="entry name" value="GAG-POL-RELATED RETROTRANSPOSON"/>
    <property type="match status" value="1"/>
</dbReference>
<reference evidence="4" key="1">
    <citation type="submission" date="2018-02" db="EMBL/GenBank/DDBJ databases">
        <authorList>
            <person name="Cohen D.B."/>
            <person name="Kent A.D."/>
        </authorList>
    </citation>
    <scope>NUCLEOTIDE SEQUENCE</scope>
</reference>
<gene>
    <name evidence="4" type="ORF">FSB_LOCUS58833</name>
</gene>
<dbReference type="InterPro" id="IPR013103">
    <property type="entry name" value="RVT_2"/>
</dbReference>
<evidence type="ECO:0000256" key="1">
    <source>
        <dbReference type="PROSITE-ProRule" id="PRU00047"/>
    </source>
</evidence>